<protein>
    <submittedName>
        <fullName evidence="2">Uncharacterized protein</fullName>
    </submittedName>
</protein>
<sequence length="166" mass="18767">MKYLTTISYSLLDNKYISGPKNHSKPLTMTTIRYSKERIKSNLSMGIVFISIGILLIVLSEGMGEWNHISLETIGIAQIFVGIFMFLVYLFENKKQYLTLKNGEIVKNTLFPKKVKISDIKSVRSFAGDIKLITDNGTFIINAQIADPTSLLAFENELKSYNFPSN</sequence>
<keyword evidence="1" id="KW-1133">Transmembrane helix</keyword>
<keyword evidence="1" id="KW-0812">Transmembrane</keyword>
<evidence type="ECO:0000256" key="1">
    <source>
        <dbReference type="SAM" id="Phobius"/>
    </source>
</evidence>
<name>A0A4Q0XFP7_9FLAO</name>
<gene>
    <name evidence="2" type="ORF">ESZ48_08670</name>
</gene>
<evidence type="ECO:0000313" key="3">
    <source>
        <dbReference type="Proteomes" id="UP000289792"/>
    </source>
</evidence>
<dbReference type="AlphaFoldDB" id="A0A4Q0XFP7"/>
<dbReference type="EMBL" id="SDDZ01000004">
    <property type="protein sequence ID" value="RXJ50054.1"/>
    <property type="molecule type" value="Genomic_DNA"/>
</dbReference>
<feature type="transmembrane region" description="Helical" evidence="1">
    <location>
        <begin position="69"/>
        <end position="91"/>
    </location>
</feature>
<proteinExistence type="predicted"/>
<reference evidence="2 3" key="1">
    <citation type="submission" date="2019-01" db="EMBL/GenBank/DDBJ databases">
        <title>Genome sequence of the Antarctic species Gelidibacter gilvus ACAM 158(T).</title>
        <authorList>
            <person name="Bowman J.P."/>
        </authorList>
    </citation>
    <scope>NUCLEOTIDE SEQUENCE [LARGE SCALE GENOMIC DNA]</scope>
    <source>
        <strain evidence="2 3">IC158</strain>
    </source>
</reference>
<accession>A0A4Q0XFP7</accession>
<comment type="caution">
    <text evidence="2">The sequence shown here is derived from an EMBL/GenBank/DDBJ whole genome shotgun (WGS) entry which is preliminary data.</text>
</comment>
<dbReference type="OrthoDB" id="1452529at2"/>
<feature type="transmembrane region" description="Helical" evidence="1">
    <location>
        <begin position="43"/>
        <end position="63"/>
    </location>
</feature>
<evidence type="ECO:0000313" key="2">
    <source>
        <dbReference type="EMBL" id="RXJ50054.1"/>
    </source>
</evidence>
<dbReference type="Proteomes" id="UP000289792">
    <property type="component" value="Unassembled WGS sequence"/>
</dbReference>
<keyword evidence="1" id="KW-0472">Membrane</keyword>
<dbReference type="RefSeq" id="WP_129016949.1">
    <property type="nucleotide sequence ID" value="NZ_SDDZ01000004.1"/>
</dbReference>
<keyword evidence="3" id="KW-1185">Reference proteome</keyword>
<organism evidence="2 3">
    <name type="scientific">Gelidibacter gilvus</name>
    <dbReference type="NCBI Taxonomy" id="59602"/>
    <lineage>
        <taxon>Bacteria</taxon>
        <taxon>Pseudomonadati</taxon>
        <taxon>Bacteroidota</taxon>
        <taxon>Flavobacteriia</taxon>
        <taxon>Flavobacteriales</taxon>
        <taxon>Flavobacteriaceae</taxon>
        <taxon>Gelidibacter</taxon>
    </lineage>
</organism>